<reference evidence="2" key="1">
    <citation type="journal article" date="2019" name="Int. J. Syst. Evol. Microbiol.">
        <title>The Global Catalogue of Microorganisms (GCM) 10K type strain sequencing project: providing services to taxonomists for standard genome sequencing and annotation.</title>
        <authorList>
            <consortium name="The Broad Institute Genomics Platform"/>
            <consortium name="The Broad Institute Genome Sequencing Center for Infectious Disease"/>
            <person name="Wu L."/>
            <person name="Ma J."/>
        </authorList>
    </citation>
    <scope>NUCLEOTIDE SEQUENCE [LARGE SCALE GENOMIC DNA]</scope>
    <source>
        <strain evidence="2">CGMCC 1.16619</strain>
    </source>
</reference>
<keyword evidence="2" id="KW-1185">Reference proteome</keyword>
<proteinExistence type="predicted"/>
<name>A0ABW0QLK5_9GAMM</name>
<dbReference type="Proteomes" id="UP001596114">
    <property type="component" value="Unassembled WGS sequence"/>
</dbReference>
<evidence type="ECO:0000313" key="1">
    <source>
        <dbReference type="EMBL" id="MFC5525618.1"/>
    </source>
</evidence>
<comment type="caution">
    <text evidence="1">The sequence shown here is derived from an EMBL/GenBank/DDBJ whole genome shotgun (WGS) entry which is preliminary data.</text>
</comment>
<sequence length="84" mass="8564">MNPLAESMAANALLAWILSLAVGGPGLIGAIGISRILSQARDFSDLLAGYTGAAAWLVPCIGVTEYLRDSTTRGAGNPSPEPPP</sequence>
<dbReference type="EMBL" id="JBHSNF010000001">
    <property type="protein sequence ID" value="MFC5525618.1"/>
    <property type="molecule type" value="Genomic_DNA"/>
</dbReference>
<protein>
    <submittedName>
        <fullName evidence="1">Uncharacterized protein</fullName>
    </submittedName>
</protein>
<dbReference type="RefSeq" id="WP_377318874.1">
    <property type="nucleotide sequence ID" value="NZ_JBHSNF010000001.1"/>
</dbReference>
<evidence type="ECO:0000313" key="2">
    <source>
        <dbReference type="Proteomes" id="UP001596114"/>
    </source>
</evidence>
<gene>
    <name evidence="1" type="ORF">ACFPPA_07660</name>
</gene>
<accession>A0ABW0QLK5</accession>
<organism evidence="1 2">
    <name type="scientific">Rhodanobacter ginsengisoli</name>
    <dbReference type="NCBI Taxonomy" id="418646"/>
    <lineage>
        <taxon>Bacteria</taxon>
        <taxon>Pseudomonadati</taxon>
        <taxon>Pseudomonadota</taxon>
        <taxon>Gammaproteobacteria</taxon>
        <taxon>Lysobacterales</taxon>
        <taxon>Rhodanobacteraceae</taxon>
        <taxon>Rhodanobacter</taxon>
    </lineage>
</organism>